<dbReference type="Pfam" id="PF05164">
    <property type="entry name" value="ZapA"/>
    <property type="match status" value="1"/>
</dbReference>
<dbReference type="GO" id="GO:0000917">
    <property type="term" value="P:division septum assembly"/>
    <property type="evidence" value="ECO:0007669"/>
    <property type="project" value="UniProtKB-KW"/>
</dbReference>
<dbReference type="Gene3D" id="1.20.5.50">
    <property type="match status" value="1"/>
</dbReference>
<proteinExistence type="inferred from homology"/>
<evidence type="ECO:0000256" key="11">
    <source>
        <dbReference type="ARBA" id="ARBA00033158"/>
    </source>
</evidence>
<evidence type="ECO:0000256" key="8">
    <source>
        <dbReference type="ARBA" id="ARBA00023306"/>
    </source>
</evidence>
<dbReference type="PANTHER" id="PTHR34981">
    <property type="entry name" value="CELL DIVISION PROTEIN ZAPA"/>
    <property type="match status" value="1"/>
</dbReference>
<comment type="subunit">
    <text evidence="10">Homodimer. Interacts with FtsZ.</text>
</comment>
<accession>A1SSJ3</accession>
<dbReference type="GO" id="GO:0005829">
    <property type="term" value="C:cytosol"/>
    <property type="evidence" value="ECO:0007669"/>
    <property type="project" value="TreeGrafter"/>
</dbReference>
<dbReference type="GO" id="GO:0000921">
    <property type="term" value="P:septin ring assembly"/>
    <property type="evidence" value="ECO:0007669"/>
    <property type="project" value="TreeGrafter"/>
</dbReference>
<dbReference type="GO" id="GO:0030428">
    <property type="term" value="C:cell septum"/>
    <property type="evidence" value="ECO:0007669"/>
    <property type="project" value="TreeGrafter"/>
</dbReference>
<keyword evidence="5 12" id="KW-0132">Cell division</keyword>
<dbReference type="Gene3D" id="3.30.160.880">
    <property type="entry name" value="Cell division protein ZapA protomer, N-terminal domain"/>
    <property type="match status" value="1"/>
</dbReference>
<keyword evidence="8" id="KW-0131">Cell cycle</keyword>
<keyword evidence="13" id="KW-1185">Reference proteome</keyword>
<protein>
    <recommendedName>
        <fullName evidence="3">Cell division protein ZapA</fullName>
    </recommendedName>
    <alternativeName>
        <fullName evidence="11">Z ring-associated protein ZapA</fullName>
    </alternativeName>
</protein>
<evidence type="ECO:0000256" key="5">
    <source>
        <dbReference type="ARBA" id="ARBA00022618"/>
    </source>
</evidence>
<evidence type="ECO:0000256" key="2">
    <source>
        <dbReference type="ARBA" id="ARBA00010074"/>
    </source>
</evidence>
<name>A1SSJ3_PSYIN</name>
<dbReference type="Proteomes" id="UP000000639">
    <property type="component" value="Chromosome"/>
</dbReference>
<evidence type="ECO:0000256" key="3">
    <source>
        <dbReference type="ARBA" id="ARBA00015195"/>
    </source>
</evidence>
<dbReference type="eggNOG" id="COG3027">
    <property type="taxonomic scope" value="Bacteria"/>
</dbReference>
<dbReference type="GO" id="GO:0032153">
    <property type="term" value="C:cell division site"/>
    <property type="evidence" value="ECO:0007669"/>
    <property type="project" value="TreeGrafter"/>
</dbReference>
<evidence type="ECO:0000256" key="9">
    <source>
        <dbReference type="ARBA" id="ARBA00024910"/>
    </source>
</evidence>
<dbReference type="PANTHER" id="PTHR34981:SF1">
    <property type="entry name" value="CELL DIVISION PROTEIN ZAPA"/>
    <property type="match status" value="1"/>
</dbReference>
<evidence type="ECO:0000256" key="4">
    <source>
        <dbReference type="ARBA" id="ARBA00022490"/>
    </source>
</evidence>
<dbReference type="InterPro" id="IPR042233">
    <property type="entry name" value="Cell_div_ZapA_N"/>
</dbReference>
<evidence type="ECO:0000313" key="12">
    <source>
        <dbReference type="EMBL" id="ABM02458.1"/>
    </source>
</evidence>
<evidence type="ECO:0000313" key="13">
    <source>
        <dbReference type="Proteomes" id="UP000000639"/>
    </source>
</evidence>
<gene>
    <name evidence="12" type="ordered locus">Ping_0604</name>
</gene>
<dbReference type="KEGG" id="pin:Ping_0604"/>
<evidence type="ECO:0000256" key="7">
    <source>
        <dbReference type="ARBA" id="ARBA00023210"/>
    </source>
</evidence>
<evidence type="ECO:0000256" key="1">
    <source>
        <dbReference type="ARBA" id="ARBA00004496"/>
    </source>
</evidence>
<dbReference type="HOGENOM" id="CLU_116623_2_0_6"/>
<comment type="subcellular location">
    <subcellularLocation>
        <location evidence="1">Cytoplasm</location>
    </subcellularLocation>
</comment>
<dbReference type="AlphaFoldDB" id="A1SSJ3"/>
<dbReference type="GO" id="GO:0043093">
    <property type="term" value="P:FtsZ-dependent cytokinesis"/>
    <property type="evidence" value="ECO:0007669"/>
    <property type="project" value="TreeGrafter"/>
</dbReference>
<keyword evidence="7" id="KW-0717">Septation</keyword>
<dbReference type="InterPro" id="IPR036192">
    <property type="entry name" value="Cell_div_ZapA-like_sf"/>
</dbReference>
<dbReference type="SUPFAM" id="SSF102829">
    <property type="entry name" value="Cell division protein ZapA-like"/>
    <property type="match status" value="1"/>
</dbReference>
<dbReference type="OrthoDB" id="5772359at2"/>
<dbReference type="InterPro" id="IPR007838">
    <property type="entry name" value="Cell_div_ZapA-like"/>
</dbReference>
<comment type="similarity">
    <text evidence="2">Belongs to the ZapA family. Type 1 subfamily.</text>
</comment>
<keyword evidence="4" id="KW-0963">Cytoplasm</keyword>
<sequence>MAHIDISILGQQYKISCPEGEELTLQNSVDQFNERISNIKSNARNLRNEQVIVLAALNFCHELSVEQTQHKEHVEKLDQRIQKINDSIDLRLAKTIKKN</sequence>
<organism evidence="12 13">
    <name type="scientific">Psychromonas ingrahamii (strain DSM 17664 / CCUG 51855 / 37)</name>
    <dbReference type="NCBI Taxonomy" id="357804"/>
    <lineage>
        <taxon>Bacteria</taxon>
        <taxon>Pseudomonadati</taxon>
        <taxon>Pseudomonadota</taxon>
        <taxon>Gammaproteobacteria</taxon>
        <taxon>Alteromonadales</taxon>
        <taxon>Psychromonadaceae</taxon>
        <taxon>Psychromonas</taxon>
    </lineage>
</organism>
<comment type="function">
    <text evidence="9">Activator of cell division through the inhibition of FtsZ GTPase activity, therefore promoting FtsZ assembly into bundles of protofilaments necessary for the formation of the division Z ring. It is recruited early at mid-cell but it is not essential for cell division.</text>
</comment>
<keyword evidence="6" id="KW-0175">Coiled coil</keyword>
<reference evidence="12 13" key="1">
    <citation type="submission" date="2007-01" db="EMBL/GenBank/DDBJ databases">
        <title>Complete sequence of Psychromonas ingrahamii 37.</title>
        <authorList>
            <consortium name="US DOE Joint Genome Institute"/>
            <person name="Copeland A."/>
            <person name="Lucas S."/>
            <person name="Lapidus A."/>
            <person name="Barry K."/>
            <person name="Detter J.C."/>
            <person name="Glavina del Rio T."/>
            <person name="Hammon N."/>
            <person name="Israni S."/>
            <person name="Dalin E."/>
            <person name="Tice H."/>
            <person name="Pitluck S."/>
            <person name="Thompson L.S."/>
            <person name="Brettin T."/>
            <person name="Bruce D."/>
            <person name="Han C."/>
            <person name="Tapia R."/>
            <person name="Schmutz J."/>
            <person name="Larimer F."/>
            <person name="Land M."/>
            <person name="Hauser L."/>
            <person name="Kyrpides N."/>
            <person name="Ivanova N."/>
            <person name="Staley J."/>
            <person name="Richardson P."/>
        </authorList>
    </citation>
    <scope>NUCLEOTIDE SEQUENCE [LARGE SCALE GENOMIC DNA]</scope>
    <source>
        <strain evidence="12 13">37</strain>
    </source>
</reference>
<dbReference type="EMBL" id="CP000510">
    <property type="protein sequence ID" value="ABM02458.1"/>
    <property type="molecule type" value="Genomic_DNA"/>
</dbReference>
<evidence type="ECO:0000256" key="10">
    <source>
        <dbReference type="ARBA" id="ARBA00026068"/>
    </source>
</evidence>
<dbReference type="STRING" id="357804.Ping_0604"/>
<dbReference type="RefSeq" id="WP_011769017.1">
    <property type="nucleotide sequence ID" value="NC_008709.1"/>
</dbReference>
<evidence type="ECO:0000256" key="6">
    <source>
        <dbReference type="ARBA" id="ARBA00023054"/>
    </source>
</evidence>